<evidence type="ECO:0000259" key="7">
    <source>
        <dbReference type="Pfam" id="PF03404"/>
    </source>
</evidence>
<dbReference type="CDD" id="cd02110">
    <property type="entry name" value="SO_family_Moco_dimer"/>
    <property type="match status" value="1"/>
</dbReference>
<dbReference type="InterPro" id="IPR008335">
    <property type="entry name" value="Mopterin_OxRdtase_euk"/>
</dbReference>
<evidence type="ECO:0000256" key="4">
    <source>
        <dbReference type="ARBA" id="ARBA00023002"/>
    </source>
</evidence>
<dbReference type="InterPro" id="IPR036374">
    <property type="entry name" value="OxRdtase_Mopterin-bd_sf"/>
</dbReference>
<evidence type="ECO:0000256" key="2">
    <source>
        <dbReference type="ARBA" id="ARBA00022505"/>
    </source>
</evidence>
<evidence type="ECO:0000259" key="6">
    <source>
        <dbReference type="Pfam" id="PF00174"/>
    </source>
</evidence>
<dbReference type="Proteomes" id="UP000186819">
    <property type="component" value="Unassembled WGS sequence"/>
</dbReference>
<dbReference type="SUPFAM" id="SSF81296">
    <property type="entry name" value="E set domains"/>
    <property type="match status" value="1"/>
</dbReference>
<keyword evidence="4" id="KW-0560">Oxidoreductase</keyword>
<dbReference type="GO" id="GO:0043546">
    <property type="term" value="F:molybdopterin cofactor binding"/>
    <property type="evidence" value="ECO:0007669"/>
    <property type="project" value="TreeGrafter"/>
</dbReference>
<feature type="region of interest" description="Disordered" evidence="5">
    <location>
        <begin position="1"/>
        <end position="26"/>
    </location>
</feature>
<dbReference type="GO" id="GO:0006790">
    <property type="term" value="P:sulfur compound metabolic process"/>
    <property type="evidence" value="ECO:0007669"/>
    <property type="project" value="TreeGrafter"/>
</dbReference>
<keyword evidence="2" id="KW-0500">Molybdenum</keyword>
<dbReference type="AlphaFoldDB" id="A0A1N7CJY7"/>
<dbReference type="Pfam" id="PF00174">
    <property type="entry name" value="Oxidored_molyb"/>
    <property type="match status" value="1"/>
</dbReference>
<evidence type="ECO:0000256" key="1">
    <source>
        <dbReference type="ARBA" id="ARBA00001924"/>
    </source>
</evidence>
<dbReference type="EMBL" id="FTMD01000025">
    <property type="protein sequence ID" value="SIR63797.1"/>
    <property type="molecule type" value="Genomic_DNA"/>
</dbReference>
<feature type="domain" description="Moybdenum cofactor oxidoreductase dimerisation" evidence="7">
    <location>
        <begin position="317"/>
        <end position="433"/>
    </location>
</feature>
<dbReference type="Gene3D" id="3.90.420.10">
    <property type="entry name" value="Oxidoreductase, molybdopterin-binding domain"/>
    <property type="match status" value="1"/>
</dbReference>
<evidence type="ECO:0000313" key="8">
    <source>
        <dbReference type="EMBL" id="SIR63797.1"/>
    </source>
</evidence>
<dbReference type="PANTHER" id="PTHR19372">
    <property type="entry name" value="SULFITE REDUCTASE"/>
    <property type="match status" value="1"/>
</dbReference>
<accession>A0A1N7CJY7</accession>
<organism evidence="8 9">
    <name type="scientific">Aromatoleum tolulyticum</name>
    <dbReference type="NCBI Taxonomy" id="34027"/>
    <lineage>
        <taxon>Bacteria</taxon>
        <taxon>Pseudomonadati</taxon>
        <taxon>Pseudomonadota</taxon>
        <taxon>Betaproteobacteria</taxon>
        <taxon>Rhodocyclales</taxon>
        <taxon>Rhodocyclaceae</taxon>
        <taxon>Aromatoleum</taxon>
    </lineage>
</organism>
<protein>
    <submittedName>
        <fullName evidence="8">Sulfite dehydrogenase (Cytochrome) subunit SorA apoprotein</fullName>
    </submittedName>
</protein>
<dbReference type="Pfam" id="PF03404">
    <property type="entry name" value="Mo-co_dimer"/>
    <property type="match status" value="1"/>
</dbReference>
<dbReference type="STRING" id="34027.SAMN05421829_12510"/>
<keyword evidence="3" id="KW-0479">Metal-binding</keyword>
<evidence type="ECO:0000256" key="3">
    <source>
        <dbReference type="ARBA" id="ARBA00022723"/>
    </source>
</evidence>
<dbReference type="GO" id="GO:0030151">
    <property type="term" value="F:molybdenum ion binding"/>
    <property type="evidence" value="ECO:0007669"/>
    <property type="project" value="InterPro"/>
</dbReference>
<sequence>MHTNEKIIAPLAKPSEPTESGTPALPGRRRFIRKGTLLAVSAAIGAHLPFGRFLPDGIIPVALAEGDAPGKDSLEVFGKRPDLIVLGDRPFVAETPAHLLDDDVTPVDKLFVRNNGLVPAPMADADAWVLRIDGEAVRAPREFTLKELESRFKAVTLQIGLECGGNGRSGFQPPAKGSQWTYGGVGFPEWTGVRLADVLREVGVTDKAVYIGYEGDDLHLSGDSKRPVISRGCPIAKAMEDETLLAWAMNGEPLRQVHGFPLRLVAGGVPGSVTGKWLKRIAVRDKVHDGTKMGGHDYRVACNPIAPGEQSDDYCILEKMPVKSLITFPQSGSQHPQGTEIEVRGQAWTAERGVRSVEVSYDFGQSWLPAKLGRARNRFAPTRFRIALKLPKKGYYEIWARATDDSGITQPIVAPGWNTGGYGNNQIHRIALRSI</sequence>
<dbReference type="InterPro" id="IPR000572">
    <property type="entry name" value="OxRdtase_Mopterin-bd_dom"/>
</dbReference>
<dbReference type="GO" id="GO:0020037">
    <property type="term" value="F:heme binding"/>
    <property type="evidence" value="ECO:0007669"/>
    <property type="project" value="TreeGrafter"/>
</dbReference>
<dbReference type="InterPro" id="IPR005066">
    <property type="entry name" value="MoCF_OxRdtse_dimer"/>
</dbReference>
<dbReference type="PRINTS" id="PR00407">
    <property type="entry name" value="EUMOPTERIN"/>
</dbReference>
<dbReference type="Gene3D" id="2.60.40.650">
    <property type="match status" value="1"/>
</dbReference>
<dbReference type="InterPro" id="IPR014756">
    <property type="entry name" value="Ig_E-set"/>
</dbReference>
<keyword evidence="9" id="KW-1185">Reference proteome</keyword>
<comment type="cofactor">
    <cofactor evidence="1">
        <name>Mo-molybdopterin</name>
        <dbReference type="ChEBI" id="CHEBI:71302"/>
    </cofactor>
</comment>
<dbReference type="PANTHER" id="PTHR19372:SF7">
    <property type="entry name" value="SULFITE OXIDASE, MITOCHONDRIAL"/>
    <property type="match status" value="1"/>
</dbReference>
<evidence type="ECO:0000256" key="5">
    <source>
        <dbReference type="SAM" id="MobiDB-lite"/>
    </source>
</evidence>
<gene>
    <name evidence="8" type="ORF">SAMN05421829_12510</name>
</gene>
<proteinExistence type="predicted"/>
<name>A0A1N7CJY7_9RHOO</name>
<evidence type="ECO:0000313" key="9">
    <source>
        <dbReference type="Proteomes" id="UP000186819"/>
    </source>
</evidence>
<dbReference type="GO" id="GO:0008482">
    <property type="term" value="F:sulfite oxidase activity"/>
    <property type="evidence" value="ECO:0007669"/>
    <property type="project" value="TreeGrafter"/>
</dbReference>
<reference evidence="9" key="1">
    <citation type="submission" date="2017-01" db="EMBL/GenBank/DDBJ databases">
        <authorList>
            <person name="Varghese N."/>
            <person name="Submissions S."/>
        </authorList>
    </citation>
    <scope>NUCLEOTIDE SEQUENCE [LARGE SCALE GENOMIC DNA]</scope>
    <source>
        <strain evidence="9">ATCC 51758</strain>
    </source>
</reference>
<feature type="domain" description="Oxidoreductase molybdopterin-binding" evidence="6">
    <location>
        <begin position="119"/>
        <end position="290"/>
    </location>
</feature>
<dbReference type="SUPFAM" id="SSF56524">
    <property type="entry name" value="Oxidoreductase molybdopterin-binding domain"/>
    <property type="match status" value="1"/>
</dbReference>
<dbReference type="RefSeq" id="WP_084205210.1">
    <property type="nucleotide sequence ID" value="NZ_FTMD01000025.1"/>
</dbReference>